<accession>A0AA35T572</accession>
<feature type="transmembrane region" description="Helical" evidence="1">
    <location>
        <begin position="499"/>
        <end position="518"/>
    </location>
</feature>
<protein>
    <submittedName>
        <fullName evidence="3">Uncharacterized protein</fullName>
    </submittedName>
</protein>
<feature type="transmembrane region" description="Helical" evidence="1">
    <location>
        <begin position="440"/>
        <end position="457"/>
    </location>
</feature>
<feature type="signal peptide" evidence="2">
    <location>
        <begin position="1"/>
        <end position="21"/>
    </location>
</feature>
<comment type="caution">
    <text evidence="3">The sequence shown here is derived from an EMBL/GenBank/DDBJ whole genome shotgun (WGS) entry which is preliminary data.</text>
</comment>
<name>A0AA35T572_GEOBA</name>
<organism evidence="3 4">
    <name type="scientific">Geodia barretti</name>
    <name type="common">Barrett's horny sponge</name>
    <dbReference type="NCBI Taxonomy" id="519541"/>
    <lineage>
        <taxon>Eukaryota</taxon>
        <taxon>Metazoa</taxon>
        <taxon>Porifera</taxon>
        <taxon>Demospongiae</taxon>
        <taxon>Heteroscleromorpha</taxon>
        <taxon>Tetractinellida</taxon>
        <taxon>Astrophorina</taxon>
        <taxon>Geodiidae</taxon>
        <taxon>Geodia</taxon>
    </lineage>
</organism>
<feature type="transmembrane region" description="Helical" evidence="1">
    <location>
        <begin position="469"/>
        <end position="487"/>
    </location>
</feature>
<feature type="transmembrane region" description="Helical" evidence="1">
    <location>
        <begin position="530"/>
        <end position="554"/>
    </location>
</feature>
<keyword evidence="2" id="KW-0732">Signal</keyword>
<sequence length="558" mass="62397">MAAAANSYQLVLLVLSFQCLASEVVSGPRETCFQHLPNATTSCLLCPVPPHFRMLYCSGEDAYIHASFVATTATTNDNSNSNNNSLAIREVIFGLDRSRGLLKKSVFLRKLPQTVSELNGFFCNESRRQGTLCSRCKDGCGIALYTYYGLPCACPCGDYGILLYFLLEIGFSTLFFALVFFLKISVLSSRWYGVVFYFQTTASFGNTYPIMHTFYEKAGHRVLPVVLDSLHGVWNMDFLRLALPQFCVSQHVGTLGAISTGYISALWPLFLVVLISLALGLHKRDYKIVVYPWRVVNKISAGVIQRRFRETNLVKTFATFLFLSYLKLMYVSFALLGTSTSYNVSPDNSSVIHGRAFSLDPEVPYGSRKHLKYAIPASVIVLFVGILLPLGILLYPMKCVQRLWGERVTGRFWLGVKTFIEAFHGGFKDGTAGTRDYRPIPALTVFSRVFFAMMYSLRGSPILAYNLPFIYVALAFSCLVNVAIFGLGKPYKTRRHNLIDVLLWALVAVECLFISAMFEGEYDGHVMYTLVVLAFLPATAVAISVEISIFKYLIAQRN</sequence>
<reference evidence="3" key="1">
    <citation type="submission" date="2023-03" db="EMBL/GenBank/DDBJ databases">
        <authorList>
            <person name="Steffen K."/>
            <person name="Cardenas P."/>
        </authorList>
    </citation>
    <scope>NUCLEOTIDE SEQUENCE</scope>
</reference>
<evidence type="ECO:0000256" key="1">
    <source>
        <dbReference type="SAM" id="Phobius"/>
    </source>
</evidence>
<proteinExistence type="predicted"/>
<evidence type="ECO:0000313" key="3">
    <source>
        <dbReference type="EMBL" id="CAI8041479.1"/>
    </source>
</evidence>
<dbReference type="AlphaFoldDB" id="A0AA35T572"/>
<dbReference type="Proteomes" id="UP001174909">
    <property type="component" value="Unassembled WGS sequence"/>
</dbReference>
<evidence type="ECO:0000313" key="4">
    <source>
        <dbReference type="Proteomes" id="UP001174909"/>
    </source>
</evidence>
<feature type="transmembrane region" description="Helical" evidence="1">
    <location>
        <begin position="262"/>
        <end position="281"/>
    </location>
</feature>
<dbReference type="EMBL" id="CASHTH010003191">
    <property type="protein sequence ID" value="CAI8041479.1"/>
    <property type="molecule type" value="Genomic_DNA"/>
</dbReference>
<feature type="transmembrane region" description="Helical" evidence="1">
    <location>
        <begin position="373"/>
        <end position="395"/>
    </location>
</feature>
<feature type="transmembrane region" description="Helical" evidence="1">
    <location>
        <begin position="161"/>
        <end position="182"/>
    </location>
</feature>
<feature type="chain" id="PRO_5041429241" evidence="2">
    <location>
        <begin position="22"/>
        <end position="558"/>
    </location>
</feature>
<evidence type="ECO:0000256" key="2">
    <source>
        <dbReference type="SAM" id="SignalP"/>
    </source>
</evidence>
<keyword evidence="1" id="KW-0472">Membrane</keyword>
<keyword evidence="1" id="KW-1133">Transmembrane helix</keyword>
<keyword evidence="1" id="KW-0812">Transmembrane</keyword>
<gene>
    <name evidence="3" type="ORF">GBAR_LOCUS23063</name>
</gene>
<keyword evidence="4" id="KW-1185">Reference proteome</keyword>
<feature type="transmembrane region" description="Helical" evidence="1">
    <location>
        <begin position="194"/>
        <end position="215"/>
    </location>
</feature>
<feature type="transmembrane region" description="Helical" evidence="1">
    <location>
        <begin position="316"/>
        <end position="336"/>
    </location>
</feature>